<sequence>MKTKFLIPRNFKWLGLALVLIGIALWTYSTFKPNFGIETKVFAFLGYFEEDKIFDFSSRDILYTLVNVLWIVGGLMIAFAREKVEDEFIEKLRLESFQWAFLVNYLILLVLFIFVYGFAFINVLIFSIYTVLILFILRFHYLLFKQKKG</sequence>
<keyword evidence="1" id="KW-0472">Membrane</keyword>
<dbReference type="GeneID" id="71568762"/>
<feature type="transmembrane region" description="Helical" evidence="1">
    <location>
        <begin position="12"/>
        <end position="31"/>
    </location>
</feature>
<dbReference type="KEGG" id="orh:Ornrh_1447"/>
<dbReference type="EMBL" id="CP003283">
    <property type="protein sequence ID" value="AFL97620.1"/>
    <property type="molecule type" value="Genomic_DNA"/>
</dbReference>
<accession>I4A0Y6</accession>
<dbReference type="AlphaFoldDB" id="I4A0Y6"/>
<feature type="transmembrane region" description="Helical" evidence="1">
    <location>
        <begin position="124"/>
        <end position="144"/>
    </location>
</feature>
<protein>
    <submittedName>
        <fullName evidence="2">Uncharacterized protein</fullName>
    </submittedName>
</protein>
<dbReference type="STRING" id="867902.Ornrh_1447"/>
<evidence type="ECO:0000313" key="2">
    <source>
        <dbReference type="EMBL" id="AFL97620.1"/>
    </source>
</evidence>
<dbReference type="GeneID" id="97258098"/>
<dbReference type="eggNOG" id="ENOG5032P5R">
    <property type="taxonomic scope" value="Bacteria"/>
</dbReference>
<name>I4A0Y6_ORNRL</name>
<evidence type="ECO:0000256" key="1">
    <source>
        <dbReference type="SAM" id="Phobius"/>
    </source>
</evidence>
<feature type="transmembrane region" description="Helical" evidence="1">
    <location>
        <begin position="61"/>
        <end position="79"/>
    </location>
</feature>
<keyword evidence="1" id="KW-0812">Transmembrane</keyword>
<organism evidence="2 3">
    <name type="scientific">Ornithobacterium rhinotracheale (strain ATCC 51463 / DSM 15997 / CCUG 23171 / CIP 104009 / LMG 9086)</name>
    <dbReference type="NCBI Taxonomy" id="867902"/>
    <lineage>
        <taxon>Bacteria</taxon>
        <taxon>Pseudomonadati</taxon>
        <taxon>Bacteroidota</taxon>
        <taxon>Flavobacteriia</taxon>
        <taxon>Flavobacteriales</taxon>
        <taxon>Weeksellaceae</taxon>
        <taxon>Ornithobacterium</taxon>
    </lineage>
</organism>
<proteinExistence type="predicted"/>
<dbReference type="HOGENOM" id="CLU_140869_0_0_10"/>
<dbReference type="RefSeq" id="WP_014791182.1">
    <property type="nucleotide sequence ID" value="NC_018016.1"/>
</dbReference>
<evidence type="ECO:0000313" key="3">
    <source>
        <dbReference type="Proteomes" id="UP000006051"/>
    </source>
</evidence>
<keyword evidence="3" id="KW-1185">Reference proteome</keyword>
<dbReference type="Proteomes" id="UP000006051">
    <property type="component" value="Chromosome"/>
</dbReference>
<gene>
    <name evidence="2" type="ordered locus">Ornrh_1447</name>
</gene>
<feature type="transmembrane region" description="Helical" evidence="1">
    <location>
        <begin position="99"/>
        <end position="118"/>
    </location>
</feature>
<reference evidence="2 3" key="1">
    <citation type="submission" date="2012-06" db="EMBL/GenBank/DDBJ databases">
        <title>The complete genome of Ornithobacterium rhinotracheale DSM 15997.</title>
        <authorList>
            <consortium name="US DOE Joint Genome Institute (JGI-PGF)"/>
            <person name="Lucas S."/>
            <person name="Copeland A."/>
            <person name="Lapidus A."/>
            <person name="Goodwin L."/>
            <person name="Pitluck S."/>
            <person name="Peters L."/>
            <person name="Mikhailova N."/>
            <person name="Teshima H."/>
            <person name="Kyrpides N."/>
            <person name="Mavromatis K."/>
            <person name="Pagani I."/>
            <person name="Ivanova N."/>
            <person name="Ovchinnikova G."/>
            <person name="Zeytun A."/>
            <person name="Detter J.C."/>
            <person name="Han C."/>
            <person name="Land M."/>
            <person name="Hauser L."/>
            <person name="Markowitz V."/>
            <person name="Cheng J.-F."/>
            <person name="Hugenholtz P."/>
            <person name="Woyke T."/>
            <person name="Wu D."/>
            <person name="Lang E."/>
            <person name="Kopitz M."/>
            <person name="Brambilla E."/>
            <person name="Klenk H.-P."/>
            <person name="Eisen J.A."/>
        </authorList>
    </citation>
    <scope>NUCLEOTIDE SEQUENCE [LARGE SCALE GENOMIC DNA]</scope>
    <source>
        <strain evidence="3">ATCC 51463 / DSM 15997 / CCUG 23171 / LMG 9086</strain>
    </source>
</reference>
<keyword evidence="1" id="KW-1133">Transmembrane helix</keyword>